<reference evidence="2" key="2">
    <citation type="submission" date="2005-04" db="EMBL/GenBank/DDBJ databases">
        <authorList>
            <person name="Buell C.R."/>
            <person name="Wing R.A."/>
            <person name="McCombie W.A."/>
            <person name="Ouyang S."/>
        </authorList>
    </citation>
    <scope>NUCLEOTIDE SEQUENCE</scope>
</reference>
<evidence type="ECO:0000313" key="2">
    <source>
        <dbReference type="EMBL" id="ABA98407.1"/>
    </source>
</evidence>
<reference evidence="2" key="3">
    <citation type="submission" date="2006-01" db="EMBL/GenBank/DDBJ databases">
        <authorList>
            <person name="Buell R."/>
        </authorList>
    </citation>
    <scope>NUCLEOTIDE SEQUENCE</scope>
</reference>
<organism evidence="2">
    <name type="scientific">Oryza sativa subsp. japonica</name>
    <name type="common">Rice</name>
    <dbReference type="NCBI Taxonomy" id="39947"/>
    <lineage>
        <taxon>Eukaryota</taxon>
        <taxon>Viridiplantae</taxon>
        <taxon>Streptophyta</taxon>
        <taxon>Embryophyta</taxon>
        <taxon>Tracheophyta</taxon>
        <taxon>Spermatophyta</taxon>
        <taxon>Magnoliopsida</taxon>
        <taxon>Liliopsida</taxon>
        <taxon>Poales</taxon>
        <taxon>Poaceae</taxon>
        <taxon>BOP clade</taxon>
        <taxon>Oryzoideae</taxon>
        <taxon>Oryzeae</taxon>
        <taxon>Oryzinae</taxon>
        <taxon>Oryza</taxon>
        <taxon>Oryza sativa</taxon>
    </lineage>
</organism>
<dbReference type="AlphaFoldDB" id="Q2QRI1"/>
<reference evidence="2" key="1">
    <citation type="journal article" date="2005" name="BMC Biol.">
        <title>The sequence of rice chromosomes 11 and 12, rich in disease resistance genes and recent gene duplications.</title>
        <authorList>
            <consortium name="The rice chromosomes 11 and 12 sequencing consortia"/>
        </authorList>
    </citation>
    <scope>NUCLEOTIDE SEQUENCE [LARGE SCALE GENOMIC DNA]</scope>
</reference>
<gene>
    <name evidence="2" type="ordered locus">LOC_Os12g27500</name>
</gene>
<accession>Q2QRI1</accession>
<feature type="region of interest" description="Disordered" evidence="1">
    <location>
        <begin position="174"/>
        <end position="230"/>
    </location>
</feature>
<sequence>MVEAHRSARRCELRRWNWTGEQRTRWTSGWRTRRCRWRGAAATLATARGGRSGGDGGGGWVHGARAIGSSGADGERGKKVERGAVVGYIEVGRPDVAGSGGSAATTWRGGGGERGGEDSNRIPPSRARARAGRCGERAATWACGTGGVGAGNGETGGVGGGFGGGRLGERRRELEEGADRWAPPVGDPEGFGRREEPAWAGPAEGRPARESKGGELQGVTTSQWGMDNERRREDKMWPEMRLNLNEAHPVDRVRTH</sequence>
<proteinExistence type="predicted"/>
<feature type="region of interest" description="Disordered" evidence="1">
    <location>
        <begin position="97"/>
        <end position="126"/>
    </location>
</feature>
<protein>
    <submittedName>
        <fullName evidence="2">Retrotransposon protein, putative, Ty3-gypsy subclass</fullName>
    </submittedName>
</protein>
<name>Q2QRI1_ORYSJ</name>
<evidence type="ECO:0000256" key="1">
    <source>
        <dbReference type="SAM" id="MobiDB-lite"/>
    </source>
</evidence>
<dbReference type="EMBL" id="DP000011">
    <property type="protein sequence ID" value="ABA98407.1"/>
    <property type="molecule type" value="Genomic_DNA"/>
</dbReference>